<evidence type="ECO:0000259" key="14">
    <source>
        <dbReference type="SMART" id="SM00563"/>
    </source>
</evidence>
<evidence type="ECO:0000256" key="2">
    <source>
        <dbReference type="ARBA" id="ARBA00010524"/>
    </source>
</evidence>
<dbReference type="PANTHER" id="PTHR12497">
    <property type="entry name" value="TAZ PROTEIN TAFAZZIN"/>
    <property type="match status" value="1"/>
</dbReference>
<dbReference type="EMBL" id="JBBWUH010000008">
    <property type="protein sequence ID" value="KAK8159207.1"/>
    <property type="molecule type" value="Genomic_DNA"/>
</dbReference>
<dbReference type="SUPFAM" id="SSF69593">
    <property type="entry name" value="Glycerol-3-phosphate (1)-acyltransferase"/>
    <property type="match status" value="1"/>
</dbReference>
<comment type="subcellular location">
    <subcellularLocation>
        <location evidence="1">Mitochondrion inner membrane</location>
        <topology evidence="1">Peripheral membrane protein</topology>
        <orientation evidence="1">Intermembrane side</orientation>
    </subcellularLocation>
    <subcellularLocation>
        <location evidence="10">Mitochondrion outer membrane</location>
        <topology evidence="10">Peripheral membrane protein</topology>
        <orientation evidence="10">Intermembrane side</orientation>
    </subcellularLocation>
</comment>
<feature type="compositionally biased region" description="Basic and acidic residues" evidence="13">
    <location>
        <begin position="389"/>
        <end position="401"/>
    </location>
</feature>
<dbReference type="InterPro" id="IPR002123">
    <property type="entry name" value="Plipid/glycerol_acylTrfase"/>
</dbReference>
<evidence type="ECO:0000256" key="4">
    <source>
        <dbReference type="ARBA" id="ARBA00022787"/>
    </source>
</evidence>
<proteinExistence type="inferred from homology"/>
<keyword evidence="8" id="KW-0472">Membrane</keyword>
<dbReference type="InterPro" id="IPR000872">
    <property type="entry name" value="Tafazzin"/>
</dbReference>
<dbReference type="PANTHER" id="PTHR12497:SF0">
    <property type="entry name" value="TAFAZZIN"/>
    <property type="match status" value="1"/>
</dbReference>
<evidence type="ECO:0000256" key="11">
    <source>
        <dbReference type="ARBA" id="ARBA00047906"/>
    </source>
</evidence>
<keyword evidence="4" id="KW-1000">Mitochondrion outer membrane</keyword>
<comment type="similarity">
    <text evidence="2 12">Belongs to the taffazin family.</text>
</comment>
<sequence>MPPAEDHPQHHNHNPHNSNSGNAGAAAASQLQHHPPAPSLPWRCGSVATMGIVGLLCRGFLSGLSNLEVNGMDNFLRLLDERRNVEGRERGLITVSNHVSVLDDPLLWGSLPLSYMFNPDNLRWSLASHDLAFPNKTLSLFFSLGQTLPCHRLAHSPHGGLFQPTMTQTIRLLSRAPFAKPPPPPPEKASSVDSRDIPDPFSSAALTYTTNGHDSFPAPAAWLSRRHAWVHIFPEGKVHQKDDRTMRYFKWGVARLILESEPCPDVVPMWVEGPDQIMHESRTFPRFLPRVGKTVNITFGDKVDTDAVFGDLRARWRRLKERYDGGETLEVGVLNDGLKHAKEAVELRKECTMRVRNEVLKVRRARGLPDEDPKVGLVETWALEGPGQEGKKKDDSWVKDA</sequence>
<evidence type="ECO:0000256" key="3">
    <source>
        <dbReference type="ARBA" id="ARBA00022679"/>
    </source>
</evidence>
<evidence type="ECO:0000256" key="1">
    <source>
        <dbReference type="ARBA" id="ARBA00004137"/>
    </source>
</evidence>
<feature type="region of interest" description="Disordered" evidence="13">
    <location>
        <begin position="1"/>
        <end position="35"/>
    </location>
</feature>
<evidence type="ECO:0000256" key="7">
    <source>
        <dbReference type="ARBA" id="ARBA00023128"/>
    </source>
</evidence>
<evidence type="ECO:0000256" key="9">
    <source>
        <dbReference type="ARBA" id="ARBA00023315"/>
    </source>
</evidence>
<evidence type="ECO:0000256" key="6">
    <source>
        <dbReference type="ARBA" id="ARBA00023098"/>
    </source>
</evidence>
<dbReference type="Proteomes" id="UP001456524">
    <property type="component" value="Unassembled WGS sequence"/>
</dbReference>
<keyword evidence="16" id="KW-1185">Reference proteome</keyword>
<name>A0ABR1XK59_9PEZI</name>
<evidence type="ECO:0000256" key="13">
    <source>
        <dbReference type="SAM" id="MobiDB-lite"/>
    </source>
</evidence>
<keyword evidence="3" id="KW-0808">Transferase</keyword>
<comment type="caution">
    <text evidence="15">The sequence shown here is derived from an EMBL/GenBank/DDBJ whole genome shotgun (WGS) entry which is preliminary data.</text>
</comment>
<protein>
    <recommendedName>
        <fullName evidence="12">Tafazzin family protein</fullName>
    </recommendedName>
</protein>
<evidence type="ECO:0000313" key="15">
    <source>
        <dbReference type="EMBL" id="KAK8159207.1"/>
    </source>
</evidence>
<comment type="catalytic activity">
    <reaction evidence="11">
        <text>1'-[1,2-diacyl-sn-glycero-3-phospho],3'-[1-acyl-sn-glycero-3-phospho]-glycerol + a 1,2-diacyl-sn-glycero-3-phosphocholine = a cardiolipin + a 1-acyl-sn-glycero-3-phosphocholine</text>
        <dbReference type="Rhea" id="RHEA:33731"/>
        <dbReference type="ChEBI" id="CHEBI:57643"/>
        <dbReference type="ChEBI" id="CHEBI:58168"/>
        <dbReference type="ChEBI" id="CHEBI:62237"/>
        <dbReference type="ChEBI" id="CHEBI:64743"/>
    </reaction>
    <physiologicalReaction direction="left-to-right" evidence="11">
        <dbReference type="Rhea" id="RHEA:33732"/>
    </physiologicalReaction>
    <physiologicalReaction direction="right-to-left" evidence="11">
        <dbReference type="Rhea" id="RHEA:33733"/>
    </physiologicalReaction>
</comment>
<keyword evidence="6" id="KW-0443">Lipid metabolism</keyword>
<keyword evidence="9" id="KW-0012">Acyltransferase</keyword>
<gene>
    <name evidence="15" type="ORF">IWX90DRAFT_293453</name>
</gene>
<keyword evidence="5" id="KW-0999">Mitochondrion inner membrane</keyword>
<reference evidence="15 16" key="1">
    <citation type="journal article" date="2022" name="G3 (Bethesda)">
        <title>Enemy or ally: a genomic approach to elucidate the lifestyle of Phyllosticta citrichinaensis.</title>
        <authorList>
            <person name="Buijs V.A."/>
            <person name="Groenewald J.Z."/>
            <person name="Haridas S."/>
            <person name="LaButti K.M."/>
            <person name="Lipzen A."/>
            <person name="Martin F.M."/>
            <person name="Barry K."/>
            <person name="Grigoriev I.V."/>
            <person name="Crous P.W."/>
            <person name="Seidl M.F."/>
        </authorList>
    </citation>
    <scope>NUCLEOTIDE SEQUENCE [LARGE SCALE GENOMIC DNA]</scope>
    <source>
        <strain evidence="15 16">CBS 129764</strain>
    </source>
</reference>
<evidence type="ECO:0000256" key="12">
    <source>
        <dbReference type="RuleBase" id="RU365062"/>
    </source>
</evidence>
<evidence type="ECO:0000256" key="5">
    <source>
        <dbReference type="ARBA" id="ARBA00022792"/>
    </source>
</evidence>
<dbReference type="Pfam" id="PF01553">
    <property type="entry name" value="Acyltransferase"/>
    <property type="match status" value="1"/>
</dbReference>
<evidence type="ECO:0000313" key="16">
    <source>
        <dbReference type="Proteomes" id="UP001456524"/>
    </source>
</evidence>
<dbReference type="PRINTS" id="PR00979">
    <property type="entry name" value="TAFAZZIN"/>
</dbReference>
<dbReference type="SMART" id="SM00563">
    <property type="entry name" value="PlsC"/>
    <property type="match status" value="1"/>
</dbReference>
<evidence type="ECO:0000256" key="10">
    <source>
        <dbReference type="ARBA" id="ARBA00024323"/>
    </source>
</evidence>
<accession>A0ABR1XK59</accession>
<feature type="compositionally biased region" description="Low complexity" evidence="13">
    <location>
        <begin position="15"/>
        <end position="30"/>
    </location>
</feature>
<feature type="region of interest" description="Disordered" evidence="13">
    <location>
        <begin position="379"/>
        <end position="401"/>
    </location>
</feature>
<dbReference type="CDD" id="cd07989">
    <property type="entry name" value="LPLAT_AGPAT-like"/>
    <property type="match status" value="1"/>
</dbReference>
<evidence type="ECO:0000256" key="8">
    <source>
        <dbReference type="ARBA" id="ARBA00023136"/>
    </source>
</evidence>
<organism evidence="15 16">
    <name type="scientific">Phyllosticta citrichinensis</name>
    <dbReference type="NCBI Taxonomy" id="1130410"/>
    <lineage>
        <taxon>Eukaryota</taxon>
        <taxon>Fungi</taxon>
        <taxon>Dikarya</taxon>
        <taxon>Ascomycota</taxon>
        <taxon>Pezizomycotina</taxon>
        <taxon>Dothideomycetes</taxon>
        <taxon>Dothideomycetes incertae sedis</taxon>
        <taxon>Botryosphaeriales</taxon>
        <taxon>Phyllostictaceae</taxon>
        <taxon>Phyllosticta</taxon>
    </lineage>
</organism>
<feature type="domain" description="Phospholipid/glycerol acyltransferase" evidence="14">
    <location>
        <begin position="92"/>
        <end position="274"/>
    </location>
</feature>
<feature type="region of interest" description="Disordered" evidence="13">
    <location>
        <begin position="176"/>
        <end position="196"/>
    </location>
</feature>
<keyword evidence="7" id="KW-0496">Mitochondrion</keyword>